<keyword evidence="3" id="KW-1185">Reference proteome</keyword>
<gene>
    <name evidence="2" type="ORF">EGN73_20970</name>
</gene>
<reference evidence="2 3" key="1">
    <citation type="journal article" date="2020" name="Syst. Appl. Microbiol.">
        <title>Arthrospiribacter ruber gen. nov., sp. nov., a novel bacterium isolated from Arthrospira cultures.</title>
        <authorList>
            <person name="Waleron M."/>
            <person name="Misztak A."/>
            <person name="Waleron M.M."/>
            <person name="Furmaniak M."/>
            <person name="Mrozik A."/>
            <person name="Waleron K."/>
        </authorList>
    </citation>
    <scope>NUCLEOTIDE SEQUENCE [LARGE SCALE GENOMIC DNA]</scope>
    <source>
        <strain evidence="2 3">DPMB0001</strain>
    </source>
</reference>
<proteinExistence type="predicted"/>
<feature type="domain" description="YdhG-like" evidence="1">
    <location>
        <begin position="17"/>
        <end position="108"/>
    </location>
</feature>
<evidence type="ECO:0000313" key="3">
    <source>
        <dbReference type="Proteomes" id="UP000727490"/>
    </source>
</evidence>
<name>A0A951J1S6_9BACT</name>
<dbReference type="Proteomes" id="UP000727490">
    <property type="component" value="Unassembled WGS sequence"/>
</dbReference>
<dbReference type="Pfam" id="PF08818">
    <property type="entry name" value="DUF1801"/>
    <property type="match status" value="1"/>
</dbReference>
<accession>A0A951J1S6</accession>
<comment type="caution">
    <text evidence="2">The sequence shown here is derived from an EMBL/GenBank/DDBJ whole genome shotgun (WGS) entry which is preliminary data.</text>
</comment>
<dbReference type="EMBL" id="RPHB01000013">
    <property type="protein sequence ID" value="MBW3470264.1"/>
    <property type="molecule type" value="Genomic_DNA"/>
</dbReference>
<protein>
    <submittedName>
        <fullName evidence="2">DUF1801 domain-containing protein</fullName>
    </submittedName>
</protein>
<organism evidence="2 3">
    <name type="scientific">Arthrospiribacter ruber</name>
    <dbReference type="NCBI Taxonomy" id="2487934"/>
    <lineage>
        <taxon>Bacteria</taxon>
        <taxon>Pseudomonadati</taxon>
        <taxon>Bacteroidota</taxon>
        <taxon>Cytophagia</taxon>
        <taxon>Cytophagales</taxon>
        <taxon>Cyclobacteriaceae</taxon>
        <taxon>Arthrospiribacter</taxon>
    </lineage>
</organism>
<evidence type="ECO:0000259" key="1">
    <source>
        <dbReference type="Pfam" id="PF08818"/>
    </source>
</evidence>
<evidence type="ECO:0000313" key="2">
    <source>
        <dbReference type="EMBL" id="MBW3470264.1"/>
    </source>
</evidence>
<dbReference type="AlphaFoldDB" id="A0A951J1S6"/>
<dbReference type="InterPro" id="IPR014922">
    <property type="entry name" value="YdhG-like"/>
</dbReference>
<sequence>MNQEIREYIKSQTIDFKEILLRLAQIIDENLPEAESKIWHRHPVWFLEGNPTVGFSIQKPGVRLMFWSGADFGEKGLKVLGKKFKDASIFYQHVSEIDQEDLTRWLEKSKAIQWDYKNIVKRKGELVRLR</sequence>